<dbReference type="Proteomes" id="UP001341840">
    <property type="component" value="Unassembled WGS sequence"/>
</dbReference>
<comment type="caution">
    <text evidence="2">The sequence shown here is derived from an EMBL/GenBank/DDBJ whole genome shotgun (WGS) entry which is preliminary data.</text>
</comment>
<gene>
    <name evidence="2" type="ORF">PIB30_032312</name>
</gene>
<evidence type="ECO:0000313" key="3">
    <source>
        <dbReference type="Proteomes" id="UP001341840"/>
    </source>
</evidence>
<accession>A0ABU6QCT4</accession>
<name>A0ABU6QCT4_9FABA</name>
<keyword evidence="3" id="KW-1185">Reference proteome</keyword>
<sequence length="96" mass="10533">MAERSIEEIAAEDRRAMYRLNTISHVAHNVYNEAVEAAGTSTQADLPSTPQTQGTAIPSSMSSPSQQAFLDRLSSPEFQQMISDIMPQDSGYRPDT</sequence>
<proteinExistence type="predicted"/>
<feature type="region of interest" description="Disordered" evidence="1">
    <location>
        <begin position="39"/>
        <end position="68"/>
    </location>
</feature>
<evidence type="ECO:0000313" key="2">
    <source>
        <dbReference type="EMBL" id="MED6109318.1"/>
    </source>
</evidence>
<reference evidence="2 3" key="1">
    <citation type="journal article" date="2023" name="Plants (Basel)">
        <title>Bridging the Gap: Combining Genomics and Transcriptomics Approaches to Understand Stylosanthes scabra, an Orphan Legume from the Brazilian Caatinga.</title>
        <authorList>
            <person name="Ferreira-Neto J.R.C."/>
            <person name="da Silva M.D."/>
            <person name="Binneck E."/>
            <person name="de Melo N.F."/>
            <person name="da Silva R.H."/>
            <person name="de Melo A.L.T.M."/>
            <person name="Pandolfi V."/>
            <person name="Bustamante F.O."/>
            <person name="Brasileiro-Vidal A.C."/>
            <person name="Benko-Iseppon A.M."/>
        </authorList>
    </citation>
    <scope>NUCLEOTIDE SEQUENCE [LARGE SCALE GENOMIC DNA]</scope>
    <source>
        <tissue evidence="2">Leaves</tissue>
    </source>
</reference>
<organism evidence="2 3">
    <name type="scientific">Stylosanthes scabra</name>
    <dbReference type="NCBI Taxonomy" id="79078"/>
    <lineage>
        <taxon>Eukaryota</taxon>
        <taxon>Viridiplantae</taxon>
        <taxon>Streptophyta</taxon>
        <taxon>Embryophyta</taxon>
        <taxon>Tracheophyta</taxon>
        <taxon>Spermatophyta</taxon>
        <taxon>Magnoliopsida</taxon>
        <taxon>eudicotyledons</taxon>
        <taxon>Gunneridae</taxon>
        <taxon>Pentapetalae</taxon>
        <taxon>rosids</taxon>
        <taxon>fabids</taxon>
        <taxon>Fabales</taxon>
        <taxon>Fabaceae</taxon>
        <taxon>Papilionoideae</taxon>
        <taxon>50 kb inversion clade</taxon>
        <taxon>dalbergioids sensu lato</taxon>
        <taxon>Dalbergieae</taxon>
        <taxon>Pterocarpus clade</taxon>
        <taxon>Stylosanthes</taxon>
    </lineage>
</organism>
<evidence type="ECO:0000256" key="1">
    <source>
        <dbReference type="SAM" id="MobiDB-lite"/>
    </source>
</evidence>
<dbReference type="EMBL" id="JASCZI010000142">
    <property type="protein sequence ID" value="MED6109318.1"/>
    <property type="molecule type" value="Genomic_DNA"/>
</dbReference>
<protein>
    <submittedName>
        <fullName evidence="2">Uncharacterized protein</fullName>
    </submittedName>
</protein>